<feature type="domain" description="Chaplin" evidence="7">
    <location>
        <begin position="304"/>
        <end position="344"/>
    </location>
</feature>
<accession>A0A7Y9JHB3</accession>
<feature type="domain" description="Chaplin" evidence="7">
    <location>
        <begin position="37"/>
        <end position="77"/>
    </location>
</feature>
<dbReference type="EMBL" id="JACCBA010000001">
    <property type="protein sequence ID" value="NYD48865.1"/>
    <property type="molecule type" value="Genomic_DNA"/>
</dbReference>
<name>A0A7Y9JHB3_9ACTN</name>
<comment type="caution">
    <text evidence="8">The sequence shown here is derived from an EMBL/GenBank/DDBJ whole genome shotgun (WGS) entry which is preliminary data.</text>
</comment>
<feature type="region of interest" description="Disordered" evidence="4">
    <location>
        <begin position="342"/>
        <end position="367"/>
    </location>
</feature>
<organism evidence="8 9">
    <name type="scientific">Actinomadura luteofluorescens</name>
    <dbReference type="NCBI Taxonomy" id="46163"/>
    <lineage>
        <taxon>Bacteria</taxon>
        <taxon>Bacillati</taxon>
        <taxon>Actinomycetota</taxon>
        <taxon>Actinomycetes</taxon>
        <taxon>Streptosporangiales</taxon>
        <taxon>Thermomonosporaceae</taxon>
        <taxon>Actinomadura</taxon>
    </lineage>
</organism>
<keyword evidence="1" id="KW-0134">Cell wall</keyword>
<keyword evidence="2" id="KW-0130">Cell adhesion</keyword>
<evidence type="ECO:0000256" key="6">
    <source>
        <dbReference type="SAM" id="SignalP"/>
    </source>
</evidence>
<evidence type="ECO:0000256" key="3">
    <source>
        <dbReference type="ARBA" id="ARBA00023087"/>
    </source>
</evidence>
<feature type="domain" description="Chaplin" evidence="7">
    <location>
        <begin position="199"/>
        <end position="239"/>
    </location>
</feature>
<feature type="domain" description="Chaplin" evidence="7">
    <location>
        <begin position="91"/>
        <end position="131"/>
    </location>
</feature>
<evidence type="ECO:0000256" key="4">
    <source>
        <dbReference type="SAM" id="MobiDB-lite"/>
    </source>
</evidence>
<evidence type="ECO:0000256" key="2">
    <source>
        <dbReference type="ARBA" id="ARBA00022889"/>
    </source>
</evidence>
<protein>
    <recommendedName>
        <fullName evidence="7">Chaplin domain-containing protein</fullName>
    </recommendedName>
</protein>
<reference evidence="8 9" key="1">
    <citation type="submission" date="2020-07" db="EMBL/GenBank/DDBJ databases">
        <title>Sequencing the genomes of 1000 actinobacteria strains.</title>
        <authorList>
            <person name="Klenk H.-P."/>
        </authorList>
    </citation>
    <scope>NUCLEOTIDE SEQUENCE [LARGE SCALE GENOMIC DNA]</scope>
    <source>
        <strain evidence="8 9">DSM 40398</strain>
    </source>
</reference>
<dbReference type="PROSITE" id="PS51884">
    <property type="entry name" value="CHAPLIN"/>
    <property type="match status" value="7"/>
</dbReference>
<feature type="region of interest" description="Disordered" evidence="4">
    <location>
        <begin position="71"/>
        <end position="97"/>
    </location>
</feature>
<dbReference type="InterPro" id="IPR005528">
    <property type="entry name" value="ChpA-H"/>
</dbReference>
<evidence type="ECO:0000313" key="9">
    <source>
        <dbReference type="Proteomes" id="UP000529783"/>
    </source>
</evidence>
<dbReference type="Pfam" id="PF03777">
    <property type="entry name" value="ChpA-C"/>
    <property type="match status" value="7"/>
</dbReference>
<dbReference type="Proteomes" id="UP000529783">
    <property type="component" value="Unassembled WGS sequence"/>
</dbReference>
<keyword evidence="6" id="KW-0732">Signal</keyword>
<keyword evidence="1" id="KW-0964">Secreted</keyword>
<feature type="domain" description="Chaplin" evidence="7">
    <location>
        <begin position="251"/>
        <end position="291"/>
    </location>
</feature>
<keyword evidence="9" id="KW-1185">Reference proteome</keyword>
<evidence type="ECO:0000259" key="7">
    <source>
        <dbReference type="PROSITE" id="PS51884"/>
    </source>
</evidence>
<feature type="domain" description="Chaplin" evidence="7">
    <location>
        <begin position="144"/>
        <end position="184"/>
    </location>
</feature>
<feature type="chain" id="PRO_5031064954" description="Chaplin domain-containing protein" evidence="6">
    <location>
        <begin position="32"/>
        <end position="621"/>
    </location>
</feature>
<dbReference type="RefSeq" id="WP_179845704.1">
    <property type="nucleotide sequence ID" value="NZ_JACCBA010000001.1"/>
</dbReference>
<evidence type="ECO:0000256" key="1">
    <source>
        <dbReference type="ARBA" id="ARBA00022512"/>
    </source>
</evidence>
<gene>
    <name evidence="8" type="ORF">BJY14_004848</name>
</gene>
<evidence type="ECO:0000313" key="8">
    <source>
        <dbReference type="EMBL" id="NYD48865.1"/>
    </source>
</evidence>
<feature type="compositionally biased region" description="Gly residues" evidence="4">
    <location>
        <begin position="348"/>
        <end position="362"/>
    </location>
</feature>
<keyword evidence="3" id="KW-0034">Amyloid</keyword>
<sequence>MRTWAKGTSRAVLTAGFVALGVSAIPVNAFADVTTGSGGVLSGNQVNAPISAPVDVSGNGAALVGGSRAVSRGGAKVDQGGSGGGQRTSGKRGVASGNQVNAPISVPVNACGNAVAVVGGAQAGCEGGAKVKGSGNGGQTTDGTDGVLAGNQVKAPVSAPVNVCGNAVAVVGGALAGCDGGSQVKNGGNTGSKQQTSGVRAVGSGNQADVPISVPVDVCGNAVGNAVAACEGGASVRNGGHGTGRQTTSGVRGILSGNQGNAPISIPVTACGNAAALVGEAGALCEGGAHVRSGSGGDQQTSGVRGILSGNQGNAPISVPAEVCGNAAAVVGRAAAACDGQSLVKGSHGSGGKTSGDKGTGSGNQANAPVQVPAEVCGNAAAVVGAAAALCDEPGNGGYEPYSRTAGTAPRPGSKIDPPAVGGLDGVPVLNGGTGLAGALPARGRNQRTALDGDGAPVAVSLLDTRALPGGADLPAVNGRSASAGTGLPQVPGLPKVGVLPNVTGASQVLPGTKVIPQAQDLAGKSAPVRAGARRVRPDAKAPGTISVPAKPALPVDVHAVAAAGTAQVPDGIGRISPVASTQTITPGTRAGATLLAAVSGLLAAAAGTLALARRIRVGRR</sequence>
<feature type="domain" description="Chaplin" evidence="7">
    <location>
        <begin position="357"/>
        <end position="397"/>
    </location>
</feature>
<feature type="transmembrane region" description="Helical" evidence="5">
    <location>
        <begin position="591"/>
        <end position="613"/>
    </location>
</feature>
<keyword evidence="5" id="KW-0472">Membrane</keyword>
<dbReference type="AlphaFoldDB" id="A0A7Y9JHB3"/>
<evidence type="ECO:0000256" key="5">
    <source>
        <dbReference type="SAM" id="Phobius"/>
    </source>
</evidence>
<proteinExistence type="predicted"/>
<keyword evidence="5" id="KW-1133">Transmembrane helix</keyword>
<keyword evidence="5" id="KW-0812">Transmembrane</keyword>
<feature type="signal peptide" evidence="6">
    <location>
        <begin position="1"/>
        <end position="31"/>
    </location>
</feature>
<dbReference type="GO" id="GO:0007155">
    <property type="term" value="P:cell adhesion"/>
    <property type="evidence" value="ECO:0007669"/>
    <property type="project" value="UniProtKB-KW"/>
</dbReference>